<dbReference type="Pfam" id="PF00389">
    <property type="entry name" value="2-Hacid_dh"/>
    <property type="match status" value="1"/>
</dbReference>
<comment type="similarity">
    <text evidence="1 4">Belongs to the D-isomer specific 2-hydroxyacid dehydrogenase family.</text>
</comment>
<keyword evidence="3" id="KW-0520">NAD</keyword>
<dbReference type="InterPro" id="IPR006139">
    <property type="entry name" value="D-isomer_2_OHA_DH_cat_dom"/>
</dbReference>
<dbReference type="PANTHER" id="PTHR42789:SF1">
    <property type="entry name" value="D-ISOMER SPECIFIC 2-HYDROXYACID DEHYDROGENASE FAMILY PROTEIN (AFU_ORTHOLOGUE AFUA_6G10090)"/>
    <property type="match status" value="1"/>
</dbReference>
<reference evidence="7" key="1">
    <citation type="journal article" date="2023" name="Front. Microbiol.">
        <title>Genomic-based phylogenetic and metabolic analyses of the genus Natronomonas, and description of Natronomonas aquatica sp. nov.</title>
        <authorList>
            <person name="Garcia-Roldan A."/>
            <person name="Duran-Viseras A."/>
            <person name="de la Haba R.R."/>
            <person name="Corral P."/>
            <person name="Sanchez-Porro C."/>
            <person name="Ventosa A."/>
        </authorList>
    </citation>
    <scope>NUCLEOTIDE SEQUENCE</scope>
    <source>
        <strain evidence="7">F2-12</strain>
    </source>
</reference>
<name>A0A9R1D4G5_9EURY</name>
<gene>
    <name evidence="7" type="ORF">KM295_07600</name>
</gene>
<evidence type="ECO:0000256" key="1">
    <source>
        <dbReference type="ARBA" id="ARBA00005854"/>
    </source>
</evidence>
<keyword evidence="2 4" id="KW-0560">Oxidoreductase</keyword>
<sequence>MLIDQDVQPRELFAGTLDRPIELDVVGDLDEDWLIEALEGIDVLVTISRLSVTYRVLAASDVSIVAKVGTGIDNVDLEAAAEAGTTVVYTPGLNALSVAEHAVTLLLAVSRNLRPGRLALENGQWRDELPSAIPVTGSTCGIVGFGVIGCRVARLLAGFDADVLAHDPYVHEVDTDLTGAELVDFETLLDSVDSLVVAAEPTDETRGMIDASVLERLDSEAILVNVTRGPVVDTGAMIDALEAGEIAGAGLDVFEEEPLPADSPLLSFEQVVATPHIGGSSIRARSSIVETLAGLVEDHFEGWTIPGRFLAARPGEVCVSPPGE</sequence>
<dbReference type="PANTHER" id="PTHR42789">
    <property type="entry name" value="D-ISOMER SPECIFIC 2-HYDROXYACID DEHYDROGENASE FAMILY PROTEIN (AFU_ORTHOLOGUE AFUA_6G10090)"/>
    <property type="match status" value="1"/>
</dbReference>
<evidence type="ECO:0000259" key="6">
    <source>
        <dbReference type="Pfam" id="PF02826"/>
    </source>
</evidence>
<dbReference type="InterPro" id="IPR036291">
    <property type="entry name" value="NAD(P)-bd_dom_sf"/>
</dbReference>
<proteinExistence type="inferred from homology"/>
<feature type="domain" description="D-isomer specific 2-hydroxyacid dehydrogenase catalytic" evidence="5">
    <location>
        <begin position="21"/>
        <end position="302"/>
    </location>
</feature>
<evidence type="ECO:0000256" key="2">
    <source>
        <dbReference type="ARBA" id="ARBA00023002"/>
    </source>
</evidence>
<dbReference type="AlphaFoldDB" id="A0A9R1D4G5"/>
<organism evidence="7 8">
    <name type="scientific">Natronomonas aquatica</name>
    <dbReference type="NCBI Taxonomy" id="2841590"/>
    <lineage>
        <taxon>Archaea</taxon>
        <taxon>Methanobacteriati</taxon>
        <taxon>Methanobacteriota</taxon>
        <taxon>Stenosarchaea group</taxon>
        <taxon>Halobacteria</taxon>
        <taxon>Halobacteriales</taxon>
        <taxon>Natronomonadaceae</taxon>
        <taxon>Natronomonas</taxon>
    </lineage>
</organism>
<evidence type="ECO:0000313" key="8">
    <source>
        <dbReference type="Proteomes" id="UP001139494"/>
    </source>
</evidence>
<dbReference type="InterPro" id="IPR006140">
    <property type="entry name" value="D-isomer_DH_NAD-bd"/>
</dbReference>
<dbReference type="Pfam" id="PF02826">
    <property type="entry name" value="2-Hacid_dh_C"/>
    <property type="match status" value="1"/>
</dbReference>
<accession>A0A9R1D4G5</accession>
<dbReference type="SUPFAM" id="SSF51735">
    <property type="entry name" value="NAD(P)-binding Rossmann-fold domains"/>
    <property type="match status" value="1"/>
</dbReference>
<keyword evidence="8" id="KW-1185">Reference proteome</keyword>
<evidence type="ECO:0000256" key="4">
    <source>
        <dbReference type="RuleBase" id="RU003719"/>
    </source>
</evidence>
<evidence type="ECO:0000313" key="7">
    <source>
        <dbReference type="EMBL" id="MCQ4333344.1"/>
    </source>
</evidence>
<feature type="domain" description="D-isomer specific 2-hydroxyacid dehydrogenase NAD-binding" evidence="6">
    <location>
        <begin position="104"/>
        <end position="278"/>
    </location>
</feature>
<evidence type="ECO:0000256" key="3">
    <source>
        <dbReference type="ARBA" id="ARBA00023027"/>
    </source>
</evidence>
<dbReference type="Proteomes" id="UP001139494">
    <property type="component" value="Unassembled WGS sequence"/>
</dbReference>
<dbReference type="GO" id="GO:0051287">
    <property type="term" value="F:NAD binding"/>
    <property type="evidence" value="ECO:0007669"/>
    <property type="project" value="InterPro"/>
</dbReference>
<dbReference type="InterPro" id="IPR050857">
    <property type="entry name" value="D-2-hydroxyacid_DH"/>
</dbReference>
<comment type="caution">
    <text evidence="7">The sequence shown here is derived from an EMBL/GenBank/DDBJ whole genome shotgun (WGS) entry which is preliminary data.</text>
</comment>
<dbReference type="EMBL" id="JAHLKM010000007">
    <property type="protein sequence ID" value="MCQ4333344.1"/>
    <property type="molecule type" value="Genomic_DNA"/>
</dbReference>
<dbReference type="GO" id="GO:0016616">
    <property type="term" value="F:oxidoreductase activity, acting on the CH-OH group of donors, NAD or NADP as acceptor"/>
    <property type="evidence" value="ECO:0007669"/>
    <property type="project" value="InterPro"/>
</dbReference>
<dbReference type="FunFam" id="3.40.50.720:FF:000203">
    <property type="entry name" value="D-3-phosphoglycerate dehydrogenase (SerA)"/>
    <property type="match status" value="1"/>
</dbReference>
<dbReference type="Gene3D" id="3.40.50.720">
    <property type="entry name" value="NAD(P)-binding Rossmann-like Domain"/>
    <property type="match status" value="2"/>
</dbReference>
<evidence type="ECO:0000259" key="5">
    <source>
        <dbReference type="Pfam" id="PF00389"/>
    </source>
</evidence>
<dbReference type="RefSeq" id="WP_256029368.1">
    <property type="nucleotide sequence ID" value="NZ_JAHLKM010000007.1"/>
</dbReference>
<dbReference type="SUPFAM" id="SSF52283">
    <property type="entry name" value="Formate/glycerate dehydrogenase catalytic domain-like"/>
    <property type="match status" value="1"/>
</dbReference>
<protein>
    <submittedName>
        <fullName evidence="7">D-3-phosphoglycerate dehydrogenase</fullName>
    </submittedName>
</protein>